<evidence type="ECO:0000256" key="5">
    <source>
        <dbReference type="ARBA" id="ARBA00022989"/>
    </source>
</evidence>
<dbReference type="InterPro" id="IPR002771">
    <property type="entry name" value="Multi_antbiot-R_MarC"/>
</dbReference>
<keyword evidence="5 7" id="KW-1133">Transmembrane helix</keyword>
<reference evidence="8" key="1">
    <citation type="submission" date="2016-01" db="EMBL/GenBank/DDBJ databases">
        <authorList>
            <person name="Peeters C."/>
        </authorList>
    </citation>
    <scope>NUCLEOTIDE SEQUENCE [LARGE SCALE GENOMIC DNA]</scope>
    <source>
        <strain evidence="8">LMG 29323</strain>
    </source>
</reference>
<dbReference type="PANTHER" id="PTHR33508">
    <property type="entry name" value="UPF0056 MEMBRANE PROTEIN YHCE"/>
    <property type="match status" value="1"/>
</dbReference>
<organism evidence="8 9">
    <name type="scientific">Caballeronia pedi</name>
    <dbReference type="NCBI Taxonomy" id="1777141"/>
    <lineage>
        <taxon>Bacteria</taxon>
        <taxon>Pseudomonadati</taxon>
        <taxon>Pseudomonadota</taxon>
        <taxon>Betaproteobacteria</taxon>
        <taxon>Burkholderiales</taxon>
        <taxon>Burkholderiaceae</taxon>
        <taxon>Caballeronia</taxon>
    </lineage>
</organism>
<dbReference type="EMBL" id="FCOE02000020">
    <property type="protein sequence ID" value="SAK81394.1"/>
    <property type="molecule type" value="Genomic_DNA"/>
</dbReference>
<evidence type="ECO:0000256" key="1">
    <source>
        <dbReference type="ARBA" id="ARBA00004651"/>
    </source>
</evidence>
<keyword evidence="6 7" id="KW-0472">Membrane</keyword>
<evidence type="ECO:0000256" key="6">
    <source>
        <dbReference type="ARBA" id="ARBA00023136"/>
    </source>
</evidence>
<evidence type="ECO:0000313" key="9">
    <source>
        <dbReference type="Proteomes" id="UP000054911"/>
    </source>
</evidence>
<keyword evidence="3" id="KW-1003">Cell membrane</keyword>
<evidence type="ECO:0000256" key="4">
    <source>
        <dbReference type="ARBA" id="ARBA00022692"/>
    </source>
</evidence>
<proteinExistence type="inferred from homology"/>
<feature type="transmembrane region" description="Helical" evidence="7">
    <location>
        <begin position="117"/>
        <end position="138"/>
    </location>
</feature>
<feature type="transmembrane region" description="Helical" evidence="7">
    <location>
        <begin position="12"/>
        <end position="36"/>
    </location>
</feature>
<feature type="transmembrane region" description="Helical" evidence="7">
    <location>
        <begin position="48"/>
        <end position="69"/>
    </location>
</feature>
<keyword evidence="9" id="KW-1185">Reference proteome</keyword>
<dbReference type="GO" id="GO:0005886">
    <property type="term" value="C:plasma membrane"/>
    <property type="evidence" value="ECO:0007669"/>
    <property type="project" value="UniProtKB-SubCell"/>
</dbReference>
<gene>
    <name evidence="8" type="ORF">AWB80_05207</name>
</gene>
<dbReference type="STRING" id="1777141.AWB80_05207"/>
<name>A0A158CGC4_9BURK</name>
<accession>A0A158CGC4</accession>
<feature type="transmembrane region" description="Helical" evidence="7">
    <location>
        <begin position="191"/>
        <end position="212"/>
    </location>
</feature>
<evidence type="ECO:0000256" key="7">
    <source>
        <dbReference type="RuleBase" id="RU362048"/>
    </source>
</evidence>
<comment type="subcellular location">
    <subcellularLocation>
        <location evidence="1 7">Cell membrane</location>
        <topology evidence="1 7">Multi-pass membrane protein</topology>
    </subcellularLocation>
</comment>
<dbReference type="Pfam" id="PF01914">
    <property type="entry name" value="MarC"/>
    <property type="match status" value="1"/>
</dbReference>
<sequence>MIHEFFKSVLLIVTPLFPIINPPAVALIILGMVRGASDADLADLARRIAINGFVILLVSLSVGAYVLSFFGISEAVLRVGGGLVIAMAGWGLLQSPSDESAAPIEDAGRAASLRARAFYPLTLPITVGPGSIAVAIALGTGTPHEGLSPVHLAGVVVALLLLCGCIFLCVRFAGRLAKLLGKTGTQIAMRLFAFVLFCIGLQLAWIGISGLVGTLHLH</sequence>
<comment type="caution">
    <text evidence="7">Lacks conserved residue(s) required for the propagation of feature annotation.</text>
</comment>
<dbReference type="OrthoDB" id="21094at2"/>
<dbReference type="NCBIfam" id="TIGR00427">
    <property type="entry name" value="NAAT family transporter"/>
    <property type="match status" value="1"/>
</dbReference>
<feature type="transmembrane region" description="Helical" evidence="7">
    <location>
        <begin position="150"/>
        <end position="170"/>
    </location>
</feature>
<dbReference type="RefSeq" id="WP_061177558.1">
    <property type="nucleotide sequence ID" value="NZ_FCOE02000020.1"/>
</dbReference>
<protein>
    <recommendedName>
        <fullName evidence="7">UPF0056 membrane protein</fullName>
    </recommendedName>
</protein>
<evidence type="ECO:0000313" key="8">
    <source>
        <dbReference type="EMBL" id="SAK81394.1"/>
    </source>
</evidence>
<comment type="similarity">
    <text evidence="2 7">Belongs to the UPF0056 (MarC) family.</text>
</comment>
<evidence type="ECO:0000256" key="2">
    <source>
        <dbReference type="ARBA" id="ARBA00009784"/>
    </source>
</evidence>
<keyword evidence="4 7" id="KW-0812">Transmembrane</keyword>
<dbReference type="PANTHER" id="PTHR33508:SF1">
    <property type="entry name" value="UPF0056 MEMBRANE PROTEIN YHCE"/>
    <property type="match status" value="1"/>
</dbReference>
<evidence type="ECO:0000256" key="3">
    <source>
        <dbReference type="ARBA" id="ARBA00022475"/>
    </source>
</evidence>
<dbReference type="Proteomes" id="UP000054911">
    <property type="component" value="Unassembled WGS sequence"/>
</dbReference>
<dbReference type="AlphaFoldDB" id="A0A158CGC4"/>
<comment type="caution">
    <text evidence="8">The sequence shown here is derived from an EMBL/GenBank/DDBJ whole genome shotgun (WGS) entry which is preliminary data.</text>
</comment>